<dbReference type="Pfam" id="PF12224">
    <property type="entry name" value="Amidoligase_2"/>
    <property type="match status" value="1"/>
</dbReference>
<dbReference type="Proteomes" id="UP001152300">
    <property type="component" value="Unassembled WGS sequence"/>
</dbReference>
<dbReference type="OrthoDB" id="412402at2759"/>
<dbReference type="PANTHER" id="PTHR36847">
    <property type="entry name" value="AMIDOLIGASE ENZYME"/>
    <property type="match status" value="1"/>
</dbReference>
<sequence>MRYKKSGVPNAVADFEHEDPSKSENPQIDDLNLWVVSMDRTINHGSGDPDNINYYWWPIEIQSPAYTYNEENKLKVRAVLRILNKVYRTRCDLSADIHVHIGNKQKGFDTRTVRNFMAFVWTFENQIATIHPAHYMTEKAFSRPVSTHSLLAMVESVYLEKVVEEGREGEVQGIKDNYVIDTIMKEVSIDNLVKMLSSPYLNANRLTKRLTYSICNLETNVEKVKKTIEFRQHKSTLDDEEVYHWITVCRSIVHFASTVDENLLKEFCKEHLHKTVDEFTIAEVLMAIGLPVQAYYYGIRVPAGKLKKDQ</sequence>
<organism evidence="2 3">
    <name type="scientific">Sclerotinia nivalis</name>
    <dbReference type="NCBI Taxonomy" id="352851"/>
    <lineage>
        <taxon>Eukaryota</taxon>
        <taxon>Fungi</taxon>
        <taxon>Dikarya</taxon>
        <taxon>Ascomycota</taxon>
        <taxon>Pezizomycotina</taxon>
        <taxon>Leotiomycetes</taxon>
        <taxon>Helotiales</taxon>
        <taxon>Sclerotiniaceae</taxon>
        <taxon>Sclerotinia</taxon>
    </lineage>
</organism>
<dbReference type="EMBL" id="JAPEIS010000015">
    <property type="protein sequence ID" value="KAJ8059077.1"/>
    <property type="molecule type" value="Genomic_DNA"/>
</dbReference>
<dbReference type="AlphaFoldDB" id="A0A9X0AAB1"/>
<dbReference type="PANTHER" id="PTHR36847:SF1">
    <property type="entry name" value="AMIDOLIGASE ENZYME"/>
    <property type="match status" value="1"/>
</dbReference>
<evidence type="ECO:0000313" key="3">
    <source>
        <dbReference type="Proteomes" id="UP001152300"/>
    </source>
</evidence>
<dbReference type="InterPro" id="IPR022025">
    <property type="entry name" value="Amidoligase_2"/>
</dbReference>
<evidence type="ECO:0000256" key="1">
    <source>
        <dbReference type="SAM" id="MobiDB-lite"/>
    </source>
</evidence>
<comment type="caution">
    <text evidence="2">The sequence shown here is derived from an EMBL/GenBank/DDBJ whole genome shotgun (WGS) entry which is preliminary data.</text>
</comment>
<keyword evidence="3" id="KW-1185">Reference proteome</keyword>
<accession>A0A9X0AAB1</accession>
<proteinExistence type="predicted"/>
<name>A0A9X0AAB1_9HELO</name>
<gene>
    <name evidence="2" type="ORF">OCU04_012053</name>
</gene>
<reference evidence="2" key="1">
    <citation type="submission" date="2022-11" db="EMBL/GenBank/DDBJ databases">
        <title>Genome Resource of Sclerotinia nivalis Strain SnTB1, a Plant Pathogen Isolated from American Ginseng.</title>
        <authorList>
            <person name="Fan S."/>
        </authorList>
    </citation>
    <scope>NUCLEOTIDE SEQUENCE</scope>
    <source>
        <strain evidence="2">SnTB1</strain>
    </source>
</reference>
<protein>
    <submittedName>
        <fullName evidence="2">Uncharacterized protein</fullName>
    </submittedName>
</protein>
<evidence type="ECO:0000313" key="2">
    <source>
        <dbReference type="EMBL" id="KAJ8059077.1"/>
    </source>
</evidence>
<feature type="region of interest" description="Disordered" evidence="1">
    <location>
        <begin position="1"/>
        <end position="26"/>
    </location>
</feature>